<dbReference type="Proteomes" id="UP000290819">
    <property type="component" value="Unassembled WGS sequence"/>
</dbReference>
<keyword evidence="2" id="KW-1185">Reference proteome</keyword>
<name>A0A4Q1ULY5_9BRAD</name>
<gene>
    <name evidence="1" type="ORF">B5V03_36565</name>
</gene>
<comment type="caution">
    <text evidence="1">The sequence shown here is derived from an EMBL/GenBank/DDBJ whole genome shotgun (WGS) entry which is preliminary data.</text>
</comment>
<evidence type="ECO:0000313" key="1">
    <source>
        <dbReference type="EMBL" id="RXT35562.1"/>
    </source>
</evidence>
<dbReference type="EMBL" id="MZXW01000053">
    <property type="protein sequence ID" value="RXT35562.1"/>
    <property type="molecule type" value="Genomic_DNA"/>
</dbReference>
<reference evidence="1 2" key="1">
    <citation type="submission" date="2017-03" db="EMBL/GenBank/DDBJ databases">
        <authorList>
            <person name="Safronova V.I."/>
            <person name="Sazanova A.L."/>
            <person name="Chirak E.R."/>
        </authorList>
    </citation>
    <scope>NUCLEOTIDE SEQUENCE [LARGE SCALE GENOMIC DNA]</scope>
    <source>
        <strain evidence="1 2">Opo-243</strain>
    </source>
</reference>
<dbReference type="Pfam" id="PF08734">
    <property type="entry name" value="GYD"/>
    <property type="match status" value="1"/>
</dbReference>
<organism evidence="1 2">
    <name type="scientific">Bradyrhizobium betae</name>
    <dbReference type="NCBI Taxonomy" id="244734"/>
    <lineage>
        <taxon>Bacteria</taxon>
        <taxon>Pseudomonadati</taxon>
        <taxon>Pseudomonadota</taxon>
        <taxon>Alphaproteobacteria</taxon>
        <taxon>Hyphomicrobiales</taxon>
        <taxon>Nitrobacteraceae</taxon>
        <taxon>Bradyrhizobium</taxon>
    </lineage>
</organism>
<dbReference type="InterPro" id="IPR014845">
    <property type="entry name" value="GYD/TTHA1554"/>
</dbReference>
<proteinExistence type="predicted"/>
<evidence type="ECO:0000313" key="2">
    <source>
        <dbReference type="Proteomes" id="UP000290819"/>
    </source>
</evidence>
<sequence length="110" mass="11310">MPLFISYVSYSNSGIKGLVDKPADRTAIIGAMVEQAGGKLQGAFMTTGSHDALLVTELPDGADAVAIGMAAAASGAIAKIETVRAWKMSEFKPIAEKAAKLASVYVPPGK</sequence>
<protein>
    <submittedName>
        <fullName evidence="1">GYD domain-containing protein</fullName>
    </submittedName>
</protein>
<dbReference type="AlphaFoldDB" id="A0A4Q1ULY5"/>
<accession>A0A4Q1ULY5</accession>
<dbReference type="RefSeq" id="WP_129275321.1">
    <property type="nucleotide sequence ID" value="NZ_MZXW01000053.1"/>
</dbReference>
<dbReference type="OrthoDB" id="165683at2"/>